<evidence type="ECO:0000313" key="3">
    <source>
        <dbReference type="Proteomes" id="UP000253529"/>
    </source>
</evidence>
<dbReference type="Gene3D" id="1.10.12.10">
    <property type="entry name" value="Lyase 2-enoyl-coa Hydratase, Chain A, domain 2"/>
    <property type="match status" value="1"/>
</dbReference>
<dbReference type="AlphaFoldDB" id="A0A366EN16"/>
<dbReference type="PANTHER" id="PTHR42964">
    <property type="entry name" value="ENOYL-COA HYDRATASE"/>
    <property type="match status" value="1"/>
</dbReference>
<evidence type="ECO:0000256" key="1">
    <source>
        <dbReference type="ARBA" id="ARBA00005254"/>
    </source>
</evidence>
<evidence type="ECO:0000313" key="2">
    <source>
        <dbReference type="EMBL" id="RBP02879.1"/>
    </source>
</evidence>
<dbReference type="InterPro" id="IPR051683">
    <property type="entry name" value="Enoyl-CoA_Hydratase/Isomerase"/>
</dbReference>
<dbReference type="CDD" id="cd06558">
    <property type="entry name" value="crotonase-like"/>
    <property type="match status" value="1"/>
</dbReference>
<comment type="caution">
    <text evidence="2">The sequence shown here is derived from an EMBL/GenBank/DDBJ whole genome shotgun (WGS) entry which is preliminary data.</text>
</comment>
<dbReference type="GO" id="GO:0008300">
    <property type="term" value="P:isoprenoid catabolic process"/>
    <property type="evidence" value="ECO:0007669"/>
    <property type="project" value="TreeGrafter"/>
</dbReference>
<name>A0A366EN16_9HYPH</name>
<accession>A0A366EN16</accession>
<dbReference type="EMBL" id="QNRK01000048">
    <property type="protein sequence ID" value="RBP02879.1"/>
    <property type="molecule type" value="Genomic_DNA"/>
</dbReference>
<gene>
    <name evidence="2" type="ORF">DFR50_14820</name>
</gene>
<dbReference type="Proteomes" id="UP000253529">
    <property type="component" value="Unassembled WGS sequence"/>
</dbReference>
<comment type="similarity">
    <text evidence="1">Belongs to the enoyl-CoA hydratase/isomerase family.</text>
</comment>
<keyword evidence="3" id="KW-1185">Reference proteome</keyword>
<dbReference type="SUPFAM" id="SSF52096">
    <property type="entry name" value="ClpP/crotonase"/>
    <property type="match status" value="1"/>
</dbReference>
<dbReference type="Pfam" id="PF00378">
    <property type="entry name" value="ECH_1"/>
    <property type="match status" value="1"/>
</dbReference>
<dbReference type="RefSeq" id="WP_113893118.1">
    <property type="nucleotide sequence ID" value="NZ_QNRK01000048.1"/>
</dbReference>
<dbReference type="Gene3D" id="3.90.226.10">
    <property type="entry name" value="2-enoyl-CoA Hydratase, Chain A, domain 1"/>
    <property type="match status" value="1"/>
</dbReference>
<proteinExistence type="inferred from homology"/>
<organism evidence="2 3">
    <name type="scientific">Roseiarcus fermentans</name>
    <dbReference type="NCBI Taxonomy" id="1473586"/>
    <lineage>
        <taxon>Bacteria</taxon>
        <taxon>Pseudomonadati</taxon>
        <taxon>Pseudomonadota</taxon>
        <taxon>Alphaproteobacteria</taxon>
        <taxon>Hyphomicrobiales</taxon>
        <taxon>Roseiarcaceae</taxon>
        <taxon>Roseiarcus</taxon>
    </lineage>
</organism>
<dbReference type="InterPro" id="IPR001753">
    <property type="entry name" value="Enoyl-CoA_hydra/iso"/>
</dbReference>
<dbReference type="InterPro" id="IPR029045">
    <property type="entry name" value="ClpP/crotonase-like_dom_sf"/>
</dbReference>
<sequence>MTLVRTRAVGRSLVLTLADPRRQNALSAEMVAAIERALDAAPKDLAALAVEGEGGAFSAGADLKALSAALTTPAVAGEADPLQALNAAGGRFFARFASLPFVTIAVVDGAAVGGGMGLAAAADIVIVTPRARFALTETSLGIPPAQIAPYLVARLGQQVARRLALTGARLDGREAAAVGLADLYCDSEAERDAALGGLLASIARCAPGANAETKRLFRACAVEPRETYVETAALSFAAALRGAEGREGLAAFAQKRPPAWAKGSA</sequence>
<dbReference type="GO" id="GO:0003824">
    <property type="term" value="F:catalytic activity"/>
    <property type="evidence" value="ECO:0007669"/>
    <property type="project" value="UniProtKB-ARBA"/>
</dbReference>
<protein>
    <submittedName>
        <fullName evidence="2">Isohexenylglutaconyl-CoA hydratase</fullName>
    </submittedName>
</protein>
<reference evidence="2 3" key="1">
    <citation type="submission" date="2018-06" db="EMBL/GenBank/DDBJ databases">
        <title>Genomic Encyclopedia of Type Strains, Phase IV (KMG-IV): sequencing the most valuable type-strain genomes for metagenomic binning, comparative biology and taxonomic classification.</title>
        <authorList>
            <person name="Goeker M."/>
        </authorList>
    </citation>
    <scope>NUCLEOTIDE SEQUENCE [LARGE SCALE GENOMIC DNA]</scope>
    <source>
        <strain evidence="2 3">DSM 24875</strain>
    </source>
</reference>
<dbReference type="InterPro" id="IPR014748">
    <property type="entry name" value="Enoyl-CoA_hydra_C"/>
</dbReference>
<dbReference type="OrthoDB" id="9795727at2"/>
<dbReference type="PANTHER" id="PTHR42964:SF1">
    <property type="entry name" value="POLYKETIDE BIOSYNTHESIS ENOYL-COA HYDRATASE PKSH-RELATED"/>
    <property type="match status" value="1"/>
</dbReference>